<dbReference type="Gene3D" id="3.40.630.30">
    <property type="match status" value="2"/>
</dbReference>
<dbReference type="EMBL" id="JBHSAY010000033">
    <property type="protein sequence ID" value="MFC4136572.1"/>
    <property type="molecule type" value="Genomic_DNA"/>
</dbReference>
<dbReference type="PROSITE" id="PS51186">
    <property type="entry name" value="GNAT"/>
    <property type="match status" value="2"/>
</dbReference>
<name>A0ABV8M1R5_9ACTN</name>
<protein>
    <submittedName>
        <fullName evidence="2">GNAT family N-acetyltransferase</fullName>
        <ecNumber evidence="2">2.3.-.-</ecNumber>
    </submittedName>
</protein>
<feature type="domain" description="N-acetyltransferase" evidence="1">
    <location>
        <begin position="14"/>
        <end position="175"/>
    </location>
</feature>
<evidence type="ECO:0000313" key="2">
    <source>
        <dbReference type="EMBL" id="MFC4136572.1"/>
    </source>
</evidence>
<sequence length="370" mass="39872">MSYVYRDVIEAGDLLLRRPRATDAPEVARALDDPEAVRFLPNVPIPMTAAFAEDWASPDSNAQLEAAGGVRFVATDRRTGDLLGAVSLQRAQADRAQAETGYWVAPWARGKGVGTAAVSAVAAAGFEAGLARIELCAEWENVGSQKVALAAGFRREGVRRSAALSRDGDTRHDLITFVRLASDSGDPVPPGLPPLPGGQLTDGVVTLRPQRTQDAADLLALFTLPEVAETNFGDTEVTLANMTAKAARVGSLWLAGDRADMIILDAATGEFAGDIGFYYFMRGLQEGMIGYSLRREFRGRGFASRAADLVARWAFEEAGVARVIAGTDPRNIASQKVLERAGFEREAHMRHRLPGPDGTRLDDIQWVRLP</sequence>
<organism evidence="2 3">
    <name type="scientific">Hamadaea flava</name>
    <dbReference type="NCBI Taxonomy" id="1742688"/>
    <lineage>
        <taxon>Bacteria</taxon>
        <taxon>Bacillati</taxon>
        <taxon>Actinomycetota</taxon>
        <taxon>Actinomycetes</taxon>
        <taxon>Micromonosporales</taxon>
        <taxon>Micromonosporaceae</taxon>
        <taxon>Hamadaea</taxon>
    </lineage>
</organism>
<dbReference type="Pfam" id="PF13302">
    <property type="entry name" value="Acetyltransf_3"/>
    <property type="match status" value="2"/>
</dbReference>
<dbReference type="GO" id="GO:0016746">
    <property type="term" value="F:acyltransferase activity"/>
    <property type="evidence" value="ECO:0007669"/>
    <property type="project" value="UniProtKB-KW"/>
</dbReference>
<accession>A0ABV8M1R5</accession>
<dbReference type="EC" id="2.3.-.-" evidence="2"/>
<feature type="domain" description="N-acetyltransferase" evidence="1">
    <location>
        <begin position="205"/>
        <end position="368"/>
    </location>
</feature>
<dbReference type="InterPro" id="IPR051531">
    <property type="entry name" value="N-acetyltransferase"/>
</dbReference>
<evidence type="ECO:0000259" key="1">
    <source>
        <dbReference type="PROSITE" id="PS51186"/>
    </source>
</evidence>
<dbReference type="SUPFAM" id="SSF55729">
    <property type="entry name" value="Acyl-CoA N-acyltransferases (Nat)"/>
    <property type="match status" value="2"/>
</dbReference>
<reference evidence="3" key="1">
    <citation type="journal article" date="2019" name="Int. J. Syst. Evol. Microbiol.">
        <title>The Global Catalogue of Microorganisms (GCM) 10K type strain sequencing project: providing services to taxonomists for standard genome sequencing and annotation.</title>
        <authorList>
            <consortium name="The Broad Institute Genomics Platform"/>
            <consortium name="The Broad Institute Genome Sequencing Center for Infectious Disease"/>
            <person name="Wu L."/>
            <person name="Ma J."/>
        </authorList>
    </citation>
    <scope>NUCLEOTIDE SEQUENCE [LARGE SCALE GENOMIC DNA]</scope>
    <source>
        <strain evidence="3">CGMCC 4.7289</strain>
    </source>
</reference>
<keyword evidence="2" id="KW-0012">Acyltransferase</keyword>
<keyword evidence="3" id="KW-1185">Reference proteome</keyword>
<dbReference type="InterPro" id="IPR000182">
    <property type="entry name" value="GNAT_dom"/>
</dbReference>
<keyword evidence="2" id="KW-0808">Transferase</keyword>
<comment type="caution">
    <text evidence="2">The sequence shown here is derived from an EMBL/GenBank/DDBJ whole genome shotgun (WGS) entry which is preliminary data.</text>
</comment>
<gene>
    <name evidence="2" type="ORF">ACFOZ4_38695</name>
</gene>
<dbReference type="InterPro" id="IPR016181">
    <property type="entry name" value="Acyl_CoA_acyltransferase"/>
</dbReference>
<dbReference type="PANTHER" id="PTHR43792">
    <property type="entry name" value="GNAT FAMILY, PUTATIVE (AFU_ORTHOLOGUE AFUA_3G00765)-RELATED-RELATED"/>
    <property type="match status" value="1"/>
</dbReference>
<proteinExistence type="predicted"/>
<evidence type="ECO:0000313" key="3">
    <source>
        <dbReference type="Proteomes" id="UP001595816"/>
    </source>
</evidence>
<dbReference type="RefSeq" id="WP_253760214.1">
    <property type="nucleotide sequence ID" value="NZ_JAMZDZ010000001.1"/>
</dbReference>
<dbReference type="Proteomes" id="UP001595816">
    <property type="component" value="Unassembled WGS sequence"/>
</dbReference>